<feature type="domain" description="OmpA-like" evidence="4">
    <location>
        <begin position="411"/>
        <end position="538"/>
    </location>
</feature>
<keyword evidence="6" id="KW-1185">Reference proteome</keyword>
<sequence>MKRLRTTTALVAGLATLIPTLAPAQSAPELDAAVCIAEKIGAGASEEEARAACLPSAPAPETVVEEAAPVEEPAAEPAPAEEPVAAEPAPEAEEPAAEAAPEPAPEPEAAQAPVEEPAPAETAAEPAPAEVAAEPAPEPAPAETAVAPEAEPSSADALKKALAAQIEALPPEEAQAVQQLEAAIESTESADTGAPVSNAALAAEGTAPATAEVTEEVITEQSARSSTEDFTSKIDTKPQAKKKKDDGLSDIEKLAIVGIGALAVGAILNNGSEVAVNSGDRVVVQNPDGSYQVIKDDNALLRQPGSTMRTQSFADGSTRTVTTKADGTQIITVYDAQRRIVQRTRIDPDGSRYILVDDSVGADPVEITTLPRYNLTEEASGDDALRAAIARETATNRRFTLAQVRQIPAVRALAPAIAVRNITFASGSAAIRPEQARDLVALGDAIRAQIDENPYEVFLIEGHTDAVGNAAYNLALSDRRAESLALALTEYFDVPAENLVVQGYGEQFLKVDTQDAEEANRRTAVRRITDLLRISAAN</sequence>
<dbReference type="PROSITE" id="PS51123">
    <property type="entry name" value="OMPA_2"/>
    <property type="match status" value="1"/>
</dbReference>
<feature type="region of interest" description="Disordered" evidence="2">
    <location>
        <begin position="203"/>
        <end position="245"/>
    </location>
</feature>
<evidence type="ECO:0000256" key="2">
    <source>
        <dbReference type="SAM" id="MobiDB-lite"/>
    </source>
</evidence>
<evidence type="ECO:0000313" key="6">
    <source>
        <dbReference type="Proteomes" id="UP001521181"/>
    </source>
</evidence>
<accession>A0ABS8Z099</accession>
<feature type="compositionally biased region" description="Basic and acidic residues" evidence="2">
    <location>
        <begin position="226"/>
        <end position="245"/>
    </location>
</feature>
<evidence type="ECO:0000259" key="4">
    <source>
        <dbReference type="PROSITE" id="PS51123"/>
    </source>
</evidence>
<feature type="compositionally biased region" description="Low complexity" evidence="2">
    <location>
        <begin position="173"/>
        <end position="185"/>
    </location>
</feature>
<name>A0ABS8Z099_9RHOB</name>
<proteinExistence type="predicted"/>
<feature type="compositionally biased region" description="Low complexity" evidence="2">
    <location>
        <begin position="97"/>
        <end position="157"/>
    </location>
</feature>
<dbReference type="InterPro" id="IPR050330">
    <property type="entry name" value="Bact_OuterMem_StrucFunc"/>
</dbReference>
<evidence type="ECO:0000256" key="1">
    <source>
        <dbReference type="PROSITE-ProRule" id="PRU00473"/>
    </source>
</evidence>
<feature type="signal peptide" evidence="3">
    <location>
        <begin position="1"/>
        <end position="24"/>
    </location>
</feature>
<dbReference type="InterPro" id="IPR036737">
    <property type="entry name" value="OmpA-like_sf"/>
</dbReference>
<dbReference type="EMBL" id="JAJUOS010000010">
    <property type="protein sequence ID" value="MCE5974451.1"/>
    <property type="molecule type" value="Genomic_DNA"/>
</dbReference>
<dbReference type="InterPro" id="IPR006665">
    <property type="entry name" value="OmpA-like"/>
</dbReference>
<feature type="region of interest" description="Disordered" evidence="2">
    <location>
        <begin position="173"/>
        <end position="192"/>
    </location>
</feature>
<keyword evidence="1" id="KW-0472">Membrane</keyword>
<reference evidence="5 6" key="1">
    <citation type="submission" date="2021-12" db="EMBL/GenBank/DDBJ databases">
        <title>Sinirhodobacter sp. WL0062 is a bacterium isolated from seawater.</title>
        <authorList>
            <person name="Wang L."/>
            <person name="He W."/>
            <person name="Zhang D.-F."/>
        </authorList>
    </citation>
    <scope>NUCLEOTIDE SEQUENCE [LARGE SCALE GENOMIC DNA]</scope>
    <source>
        <strain evidence="5 6">WL0062</strain>
    </source>
</reference>
<dbReference type="PANTHER" id="PTHR30329:SF21">
    <property type="entry name" value="LIPOPROTEIN YIAD-RELATED"/>
    <property type="match status" value="1"/>
</dbReference>
<feature type="compositionally biased region" description="Low complexity" evidence="2">
    <location>
        <begin position="59"/>
        <end position="89"/>
    </location>
</feature>
<gene>
    <name evidence="5" type="ORF">LZA78_13260</name>
</gene>
<protein>
    <submittedName>
        <fullName evidence="5">OmpA family protein</fullName>
    </submittedName>
</protein>
<keyword evidence="3" id="KW-0732">Signal</keyword>
<organism evidence="5 6">
    <name type="scientific">Rhodobacter flavimaris</name>
    <dbReference type="NCBI Taxonomy" id="2907145"/>
    <lineage>
        <taxon>Bacteria</taxon>
        <taxon>Pseudomonadati</taxon>
        <taxon>Pseudomonadota</taxon>
        <taxon>Alphaproteobacteria</taxon>
        <taxon>Rhodobacterales</taxon>
        <taxon>Rhodobacter group</taxon>
        <taxon>Rhodobacter</taxon>
    </lineage>
</organism>
<dbReference type="PANTHER" id="PTHR30329">
    <property type="entry name" value="STATOR ELEMENT OF FLAGELLAR MOTOR COMPLEX"/>
    <property type="match status" value="1"/>
</dbReference>
<comment type="caution">
    <text evidence="5">The sequence shown here is derived from an EMBL/GenBank/DDBJ whole genome shotgun (WGS) entry which is preliminary data.</text>
</comment>
<feature type="region of interest" description="Disordered" evidence="2">
    <location>
        <begin position="53"/>
        <end position="157"/>
    </location>
</feature>
<dbReference type="RefSeq" id="WP_233677411.1">
    <property type="nucleotide sequence ID" value="NZ_JAJUOS010000010.1"/>
</dbReference>
<dbReference type="Proteomes" id="UP001521181">
    <property type="component" value="Unassembled WGS sequence"/>
</dbReference>
<feature type="chain" id="PRO_5046701718" evidence="3">
    <location>
        <begin position="25"/>
        <end position="538"/>
    </location>
</feature>
<evidence type="ECO:0000256" key="3">
    <source>
        <dbReference type="SAM" id="SignalP"/>
    </source>
</evidence>
<dbReference type="Pfam" id="PF00691">
    <property type="entry name" value="OmpA"/>
    <property type="match status" value="1"/>
</dbReference>
<dbReference type="Gene3D" id="3.30.1330.60">
    <property type="entry name" value="OmpA-like domain"/>
    <property type="match status" value="1"/>
</dbReference>
<feature type="compositionally biased region" description="Low complexity" evidence="2">
    <location>
        <begin position="203"/>
        <end position="212"/>
    </location>
</feature>
<evidence type="ECO:0000313" key="5">
    <source>
        <dbReference type="EMBL" id="MCE5974451.1"/>
    </source>
</evidence>
<dbReference type="SUPFAM" id="SSF103088">
    <property type="entry name" value="OmpA-like"/>
    <property type="match status" value="1"/>
</dbReference>
<dbReference type="CDD" id="cd07185">
    <property type="entry name" value="OmpA_C-like"/>
    <property type="match status" value="1"/>
</dbReference>